<sequence>MSATAPTSSSSQSSSSSASSSSSTTSSPPGFSVPPQHTFSGEPSAAPTFPGNGNQNNSNGGSIATSASLYLYTFLATLVLLLSVSAAIVIRSFVLRRRHRLMVEEAIRNGTWVPPSPPSRPVKVDLSKKPMLWEAYIDAKGDIVEYSAHGTSGTGSRKINDAWRAEHSKEWDTIKPIAVTYLASSALPSVPAPPIGLATIPSVGSLRSASAAQQPPSPVGPQSDVEAAVGTPVNPSAAATVTATPPTSVRTRTPRHRAFLSRVGHLLNPTPNPTSPLPGPLTRSNTGSNANLPASAEDGNLNEKLDLQGPQTMRVAVLIAMPSPPTSSSASSSTVLSTPPLSSTSVPGPSSSPSPHTIPHPLNASAPIIDSDDEQPLPHLEVGVADVVVMPPDHVGVGDTHVGKRKAAQRGSLASMATGSEGSEV</sequence>
<feature type="compositionally biased region" description="Polar residues" evidence="1">
    <location>
        <begin position="415"/>
        <end position="425"/>
    </location>
</feature>
<feature type="region of interest" description="Disordered" evidence="1">
    <location>
        <begin position="393"/>
        <end position="425"/>
    </location>
</feature>
<feature type="region of interest" description="Disordered" evidence="1">
    <location>
        <begin position="1"/>
        <end position="57"/>
    </location>
</feature>
<dbReference type="EMBL" id="NHYD01003961">
    <property type="protein sequence ID" value="PPQ68246.1"/>
    <property type="molecule type" value="Genomic_DNA"/>
</dbReference>
<keyword evidence="4" id="KW-1185">Reference proteome</keyword>
<feature type="region of interest" description="Disordered" evidence="1">
    <location>
        <begin position="261"/>
        <end position="304"/>
    </location>
</feature>
<evidence type="ECO:0000256" key="1">
    <source>
        <dbReference type="SAM" id="MobiDB-lite"/>
    </source>
</evidence>
<dbReference type="InParanoid" id="A0A409VPX2"/>
<feature type="compositionally biased region" description="Pro residues" evidence="1">
    <location>
        <begin position="270"/>
        <end position="279"/>
    </location>
</feature>
<name>A0A409VPX2_PSICY</name>
<reference evidence="3 4" key="1">
    <citation type="journal article" date="2018" name="Evol. Lett.">
        <title>Horizontal gene cluster transfer increased hallucinogenic mushroom diversity.</title>
        <authorList>
            <person name="Reynolds H.T."/>
            <person name="Vijayakumar V."/>
            <person name="Gluck-Thaler E."/>
            <person name="Korotkin H.B."/>
            <person name="Matheny P.B."/>
            <person name="Slot J.C."/>
        </authorList>
    </citation>
    <scope>NUCLEOTIDE SEQUENCE [LARGE SCALE GENOMIC DNA]</scope>
    <source>
        <strain evidence="3 4">2631</strain>
    </source>
</reference>
<feature type="region of interest" description="Disordered" evidence="1">
    <location>
        <begin position="235"/>
        <end position="254"/>
    </location>
</feature>
<proteinExistence type="predicted"/>
<evidence type="ECO:0000256" key="2">
    <source>
        <dbReference type="SAM" id="Phobius"/>
    </source>
</evidence>
<dbReference type="OrthoDB" id="2683906at2759"/>
<feature type="compositionally biased region" description="Polar residues" evidence="1">
    <location>
        <begin position="283"/>
        <end position="292"/>
    </location>
</feature>
<feature type="compositionally biased region" description="Low complexity" evidence="1">
    <location>
        <begin position="235"/>
        <end position="251"/>
    </location>
</feature>
<feature type="compositionally biased region" description="Low complexity" evidence="1">
    <location>
        <begin position="1"/>
        <end position="29"/>
    </location>
</feature>
<dbReference type="AlphaFoldDB" id="A0A409VPX2"/>
<gene>
    <name evidence="3" type="ORF">CVT25_005315</name>
</gene>
<comment type="caution">
    <text evidence="3">The sequence shown here is derived from an EMBL/GenBank/DDBJ whole genome shotgun (WGS) entry which is preliminary data.</text>
</comment>
<organism evidence="3 4">
    <name type="scientific">Psilocybe cyanescens</name>
    <dbReference type="NCBI Taxonomy" id="93625"/>
    <lineage>
        <taxon>Eukaryota</taxon>
        <taxon>Fungi</taxon>
        <taxon>Dikarya</taxon>
        <taxon>Basidiomycota</taxon>
        <taxon>Agaricomycotina</taxon>
        <taxon>Agaricomycetes</taxon>
        <taxon>Agaricomycetidae</taxon>
        <taxon>Agaricales</taxon>
        <taxon>Agaricineae</taxon>
        <taxon>Strophariaceae</taxon>
        <taxon>Psilocybe</taxon>
    </lineage>
</organism>
<evidence type="ECO:0000313" key="4">
    <source>
        <dbReference type="Proteomes" id="UP000283269"/>
    </source>
</evidence>
<dbReference type="Proteomes" id="UP000283269">
    <property type="component" value="Unassembled WGS sequence"/>
</dbReference>
<keyword evidence="2" id="KW-0472">Membrane</keyword>
<feature type="transmembrane region" description="Helical" evidence="2">
    <location>
        <begin position="69"/>
        <end position="90"/>
    </location>
</feature>
<protein>
    <submittedName>
        <fullName evidence="3">Uncharacterized protein</fullName>
    </submittedName>
</protein>
<keyword evidence="2" id="KW-0812">Transmembrane</keyword>
<accession>A0A409VPX2</accession>
<evidence type="ECO:0000313" key="3">
    <source>
        <dbReference type="EMBL" id="PPQ68246.1"/>
    </source>
</evidence>
<feature type="compositionally biased region" description="Low complexity" evidence="1">
    <location>
        <begin position="326"/>
        <end position="349"/>
    </location>
</feature>
<keyword evidence="2" id="KW-1133">Transmembrane helix</keyword>
<feature type="region of interest" description="Disordered" evidence="1">
    <location>
        <begin position="323"/>
        <end position="376"/>
    </location>
</feature>
<feature type="region of interest" description="Disordered" evidence="1">
    <location>
        <begin position="208"/>
        <end position="229"/>
    </location>
</feature>